<dbReference type="PANTHER" id="PTHR37816:SF1">
    <property type="entry name" value="TOXIN"/>
    <property type="match status" value="1"/>
</dbReference>
<protein>
    <submittedName>
        <fullName evidence="1">Adenylate kinase</fullName>
    </submittedName>
</protein>
<keyword evidence="1" id="KW-0418">Kinase</keyword>
<evidence type="ECO:0000313" key="2">
    <source>
        <dbReference type="Proteomes" id="UP000199651"/>
    </source>
</evidence>
<dbReference type="RefSeq" id="WP_091376804.1">
    <property type="nucleotide sequence ID" value="NZ_FNDV01000006.1"/>
</dbReference>
<organism evidence="1 2">
    <name type="scientific">Actinokineospora alba</name>
    <dbReference type="NCBI Taxonomy" id="504798"/>
    <lineage>
        <taxon>Bacteria</taxon>
        <taxon>Bacillati</taxon>
        <taxon>Actinomycetota</taxon>
        <taxon>Actinomycetes</taxon>
        <taxon>Pseudonocardiales</taxon>
        <taxon>Pseudonocardiaceae</taxon>
        <taxon>Actinokineospora</taxon>
    </lineage>
</organism>
<name>A0A1H0Q5C9_9PSEU</name>
<keyword evidence="2" id="KW-1185">Reference proteome</keyword>
<reference evidence="2" key="1">
    <citation type="submission" date="2016-10" db="EMBL/GenBank/DDBJ databases">
        <authorList>
            <person name="Varghese N."/>
            <person name="Submissions S."/>
        </authorList>
    </citation>
    <scope>NUCLEOTIDE SEQUENCE [LARGE SCALE GENOMIC DNA]</scope>
    <source>
        <strain evidence="2">IBRC-M 10655</strain>
    </source>
</reference>
<dbReference type="PANTHER" id="PTHR37816">
    <property type="entry name" value="YALI0E33011P"/>
    <property type="match status" value="1"/>
</dbReference>
<evidence type="ECO:0000313" key="1">
    <source>
        <dbReference type="EMBL" id="SDP12524.1"/>
    </source>
</evidence>
<proteinExistence type="predicted"/>
<dbReference type="EMBL" id="FNJB01000006">
    <property type="protein sequence ID" value="SDP12524.1"/>
    <property type="molecule type" value="Genomic_DNA"/>
</dbReference>
<dbReference type="SUPFAM" id="SSF52540">
    <property type="entry name" value="P-loop containing nucleoside triphosphate hydrolases"/>
    <property type="match status" value="1"/>
</dbReference>
<dbReference type="Proteomes" id="UP000199651">
    <property type="component" value="Unassembled WGS sequence"/>
</dbReference>
<sequence>MRRVLIAGVSGSGKTTLARRVAAGLGLPRYELDALHHGPGWVKRPEFESDVAAFAATDRWVCEAQYQRFLGTLLWERADTLLWLDLPRRTVMHRVIRRSVARAVTGRELFNGNTENWREWADPEHPIRWAWSQHAATSAKTRALAEAHPNVDVVRFTSAGDVRRWLGAQPWARSANRL</sequence>
<dbReference type="InterPro" id="IPR027417">
    <property type="entry name" value="P-loop_NTPase"/>
</dbReference>
<dbReference type="OrthoDB" id="3199600at2"/>
<accession>A0A1H0Q5C9</accession>
<dbReference type="InterPro" id="IPR052922">
    <property type="entry name" value="Cytidylate_Kinase-2"/>
</dbReference>
<gene>
    <name evidence="1" type="ORF">SAMN05192558_106413</name>
</gene>
<dbReference type="STRING" id="504798.SAMN05421871_10639"/>
<dbReference type="GO" id="GO:0016301">
    <property type="term" value="F:kinase activity"/>
    <property type="evidence" value="ECO:0007669"/>
    <property type="project" value="UniProtKB-KW"/>
</dbReference>
<keyword evidence="1" id="KW-0808">Transferase</keyword>
<dbReference type="AlphaFoldDB" id="A0A1H0Q5C9"/>
<dbReference type="Gene3D" id="3.40.50.300">
    <property type="entry name" value="P-loop containing nucleotide triphosphate hydrolases"/>
    <property type="match status" value="1"/>
</dbReference>